<dbReference type="Gene3D" id="1.10.510.10">
    <property type="entry name" value="Transferase(Phosphotransferase) domain 1"/>
    <property type="match status" value="1"/>
</dbReference>
<comment type="caution">
    <text evidence="13">The sequence shown here is derived from an EMBL/GenBank/DDBJ whole genome shotgun (WGS) entry which is preliminary data.</text>
</comment>
<keyword evidence="3 13" id="KW-0418">Kinase</keyword>
<dbReference type="GO" id="GO:0005524">
    <property type="term" value="F:ATP binding"/>
    <property type="evidence" value="ECO:0007669"/>
    <property type="project" value="UniProtKB-UniRule"/>
</dbReference>
<comment type="catalytic activity">
    <reaction evidence="8">
        <text>L-threonyl-[protein] + ATP = O-phospho-L-threonyl-[protein] + ADP + H(+)</text>
        <dbReference type="Rhea" id="RHEA:46608"/>
        <dbReference type="Rhea" id="RHEA-COMP:11060"/>
        <dbReference type="Rhea" id="RHEA-COMP:11605"/>
        <dbReference type="ChEBI" id="CHEBI:15378"/>
        <dbReference type="ChEBI" id="CHEBI:30013"/>
        <dbReference type="ChEBI" id="CHEBI:30616"/>
        <dbReference type="ChEBI" id="CHEBI:61977"/>
        <dbReference type="ChEBI" id="CHEBI:456216"/>
        <dbReference type="EC" id="2.7.12.2"/>
    </reaction>
</comment>
<dbReference type="CDD" id="cd14014">
    <property type="entry name" value="STKc_PknB_like"/>
    <property type="match status" value="1"/>
</dbReference>
<proteinExistence type="inferred from homology"/>
<protein>
    <recommendedName>
        <fullName evidence="6">mitogen-activated protein kinase kinase</fullName>
        <ecNumber evidence="6">2.7.12.2</ecNumber>
    </recommendedName>
</protein>
<evidence type="ECO:0000313" key="14">
    <source>
        <dbReference type="Proteomes" id="UP000324800"/>
    </source>
</evidence>
<dbReference type="InterPro" id="IPR011009">
    <property type="entry name" value="Kinase-like_dom_sf"/>
</dbReference>
<evidence type="ECO:0000256" key="10">
    <source>
        <dbReference type="PROSITE-ProRule" id="PRU10141"/>
    </source>
</evidence>
<evidence type="ECO:0000256" key="5">
    <source>
        <dbReference type="ARBA" id="ARBA00038035"/>
    </source>
</evidence>
<organism evidence="13 14">
    <name type="scientific">Streblomastix strix</name>
    <dbReference type="NCBI Taxonomy" id="222440"/>
    <lineage>
        <taxon>Eukaryota</taxon>
        <taxon>Metamonada</taxon>
        <taxon>Preaxostyla</taxon>
        <taxon>Oxymonadida</taxon>
        <taxon>Streblomastigidae</taxon>
        <taxon>Streblomastix</taxon>
    </lineage>
</organism>
<dbReference type="PANTHER" id="PTHR48013">
    <property type="entry name" value="DUAL SPECIFICITY MITOGEN-ACTIVATED PROTEIN KINASE KINASE 5-RELATED"/>
    <property type="match status" value="1"/>
</dbReference>
<comment type="similarity">
    <text evidence="5">Belongs to the protein kinase superfamily. STE Ser/Thr protein kinase family. MAP kinase kinase subfamily.</text>
</comment>
<dbReference type="AlphaFoldDB" id="A0A5J4U1Y5"/>
<dbReference type="PROSITE" id="PS50011">
    <property type="entry name" value="PROTEIN_KINASE_DOM"/>
    <property type="match status" value="1"/>
</dbReference>
<dbReference type="SMART" id="SM00220">
    <property type="entry name" value="S_TKc"/>
    <property type="match status" value="1"/>
</dbReference>
<dbReference type="PANTHER" id="PTHR48013:SF9">
    <property type="entry name" value="DUAL SPECIFICITY MITOGEN-ACTIVATED PROTEIN KINASE KINASE 5"/>
    <property type="match status" value="1"/>
</dbReference>
<comment type="catalytic activity">
    <reaction evidence="9">
        <text>L-tyrosyl-[protein] + ATP = O-phospho-L-tyrosyl-[protein] + ADP + H(+)</text>
        <dbReference type="Rhea" id="RHEA:10596"/>
        <dbReference type="Rhea" id="RHEA-COMP:10136"/>
        <dbReference type="Rhea" id="RHEA-COMP:20101"/>
        <dbReference type="ChEBI" id="CHEBI:15378"/>
        <dbReference type="ChEBI" id="CHEBI:30616"/>
        <dbReference type="ChEBI" id="CHEBI:46858"/>
        <dbReference type="ChEBI" id="CHEBI:61978"/>
        <dbReference type="ChEBI" id="CHEBI:456216"/>
        <dbReference type="EC" id="2.7.12.2"/>
    </reaction>
</comment>
<evidence type="ECO:0000256" key="6">
    <source>
        <dbReference type="ARBA" id="ARBA00038999"/>
    </source>
</evidence>
<dbReference type="PROSITE" id="PS00108">
    <property type="entry name" value="PROTEIN_KINASE_ST"/>
    <property type="match status" value="1"/>
</dbReference>
<dbReference type="PROSITE" id="PS00107">
    <property type="entry name" value="PROTEIN_KINASE_ATP"/>
    <property type="match status" value="1"/>
</dbReference>
<evidence type="ECO:0000256" key="2">
    <source>
        <dbReference type="ARBA" id="ARBA00022741"/>
    </source>
</evidence>
<dbReference type="OrthoDB" id="2322753at2759"/>
<dbReference type="GO" id="GO:0004708">
    <property type="term" value="F:MAP kinase kinase activity"/>
    <property type="evidence" value="ECO:0007669"/>
    <property type="project" value="UniProtKB-EC"/>
</dbReference>
<dbReference type="EMBL" id="SNRW01021872">
    <property type="protein sequence ID" value="KAA6364273.1"/>
    <property type="molecule type" value="Genomic_DNA"/>
</dbReference>
<evidence type="ECO:0000256" key="4">
    <source>
        <dbReference type="ARBA" id="ARBA00022840"/>
    </source>
</evidence>
<reference evidence="13 14" key="1">
    <citation type="submission" date="2019-03" db="EMBL/GenBank/DDBJ databases">
        <title>Single cell metagenomics reveals metabolic interactions within the superorganism composed of flagellate Streblomastix strix and complex community of Bacteroidetes bacteria on its surface.</title>
        <authorList>
            <person name="Treitli S.C."/>
            <person name="Kolisko M."/>
            <person name="Husnik F."/>
            <person name="Keeling P."/>
            <person name="Hampl V."/>
        </authorList>
    </citation>
    <scope>NUCLEOTIDE SEQUENCE [LARGE SCALE GENOMIC DNA]</scope>
    <source>
        <strain evidence="13">ST1C</strain>
    </source>
</reference>
<feature type="non-terminal residue" evidence="13">
    <location>
        <position position="214"/>
    </location>
</feature>
<dbReference type="Pfam" id="PF00069">
    <property type="entry name" value="Pkinase"/>
    <property type="match status" value="1"/>
</dbReference>
<dbReference type="InterPro" id="IPR008271">
    <property type="entry name" value="Ser/Thr_kinase_AS"/>
</dbReference>
<evidence type="ECO:0000256" key="11">
    <source>
        <dbReference type="RuleBase" id="RU000304"/>
    </source>
</evidence>
<keyword evidence="11" id="KW-0723">Serine/threonine-protein kinase</keyword>
<keyword evidence="1" id="KW-0808">Transferase</keyword>
<keyword evidence="4 10" id="KW-0067">ATP-binding</keyword>
<evidence type="ECO:0000256" key="7">
    <source>
        <dbReference type="ARBA" id="ARBA00049014"/>
    </source>
</evidence>
<name>A0A5J4U1Y5_9EUKA</name>
<dbReference type="SUPFAM" id="SSF56112">
    <property type="entry name" value="Protein kinase-like (PK-like)"/>
    <property type="match status" value="1"/>
</dbReference>
<gene>
    <name evidence="13" type="ORF">EZS28_040200</name>
</gene>
<accession>A0A5J4U1Y5</accession>
<evidence type="ECO:0000256" key="1">
    <source>
        <dbReference type="ARBA" id="ARBA00022679"/>
    </source>
</evidence>
<evidence type="ECO:0000256" key="3">
    <source>
        <dbReference type="ARBA" id="ARBA00022777"/>
    </source>
</evidence>
<feature type="domain" description="Protein kinase" evidence="12">
    <location>
        <begin position="15"/>
        <end position="214"/>
    </location>
</feature>
<sequence>MMERECKVLLEEKGFQVLRTLGKGAFGIVFQVKKEEYGTIAAKVMNEDEFDANEWRTGFRLSHQNHCPFILNYISTTMYGLKTIILMEYANLKNLDTLIETKKEIPIPIIRAIMKQLLEGLRTMHDSGIIHRDIKGQNILLNNLPGSRCVQIKIADLGLAKIQRNVLQSMTMTVVGTFPYMPPELTMDNAKDVKADAKVDVWAAGIIFHQLVTH</sequence>
<dbReference type="GO" id="GO:0004674">
    <property type="term" value="F:protein serine/threonine kinase activity"/>
    <property type="evidence" value="ECO:0007669"/>
    <property type="project" value="UniProtKB-KW"/>
</dbReference>
<feature type="binding site" evidence="10">
    <location>
        <position position="43"/>
    </location>
    <ligand>
        <name>ATP</name>
        <dbReference type="ChEBI" id="CHEBI:30616"/>
    </ligand>
</feature>
<dbReference type="InterPro" id="IPR000719">
    <property type="entry name" value="Prot_kinase_dom"/>
</dbReference>
<evidence type="ECO:0000259" key="12">
    <source>
        <dbReference type="PROSITE" id="PS50011"/>
    </source>
</evidence>
<dbReference type="EC" id="2.7.12.2" evidence="6"/>
<dbReference type="Proteomes" id="UP000324800">
    <property type="component" value="Unassembled WGS sequence"/>
</dbReference>
<evidence type="ECO:0000256" key="8">
    <source>
        <dbReference type="ARBA" id="ARBA00049299"/>
    </source>
</evidence>
<keyword evidence="2 10" id="KW-0547">Nucleotide-binding</keyword>
<evidence type="ECO:0000256" key="9">
    <source>
        <dbReference type="ARBA" id="ARBA00051693"/>
    </source>
</evidence>
<dbReference type="InterPro" id="IPR017441">
    <property type="entry name" value="Protein_kinase_ATP_BS"/>
</dbReference>
<evidence type="ECO:0000313" key="13">
    <source>
        <dbReference type="EMBL" id="KAA6364273.1"/>
    </source>
</evidence>
<comment type="catalytic activity">
    <reaction evidence="7">
        <text>L-seryl-[protein] + ATP = O-phospho-L-seryl-[protein] + ADP + H(+)</text>
        <dbReference type="Rhea" id="RHEA:17989"/>
        <dbReference type="Rhea" id="RHEA-COMP:9863"/>
        <dbReference type="Rhea" id="RHEA-COMP:11604"/>
        <dbReference type="ChEBI" id="CHEBI:15378"/>
        <dbReference type="ChEBI" id="CHEBI:29999"/>
        <dbReference type="ChEBI" id="CHEBI:30616"/>
        <dbReference type="ChEBI" id="CHEBI:83421"/>
        <dbReference type="ChEBI" id="CHEBI:456216"/>
        <dbReference type="EC" id="2.7.12.2"/>
    </reaction>
</comment>